<proteinExistence type="predicted"/>
<accession>G2Q4L7</accession>
<reference evidence="1 2" key="1">
    <citation type="journal article" date="2011" name="Nat. Biotechnol.">
        <title>Comparative genomic analysis of the thermophilic biomass-degrading fungi Myceliophthora thermophila and Thielavia terrestris.</title>
        <authorList>
            <person name="Berka R.M."/>
            <person name="Grigoriev I.V."/>
            <person name="Otillar R."/>
            <person name="Salamov A."/>
            <person name="Grimwood J."/>
            <person name="Reid I."/>
            <person name="Ishmael N."/>
            <person name="John T."/>
            <person name="Darmond C."/>
            <person name="Moisan M.-C."/>
            <person name="Henrissat B."/>
            <person name="Coutinho P.M."/>
            <person name="Lombard V."/>
            <person name="Natvig D.O."/>
            <person name="Lindquist E."/>
            <person name="Schmutz J."/>
            <person name="Lucas S."/>
            <person name="Harris P."/>
            <person name="Powlowski J."/>
            <person name="Bellemare A."/>
            <person name="Taylor D."/>
            <person name="Butler G."/>
            <person name="de Vries R.P."/>
            <person name="Allijn I.E."/>
            <person name="van den Brink J."/>
            <person name="Ushinsky S."/>
            <person name="Storms R."/>
            <person name="Powell A.J."/>
            <person name="Paulsen I.T."/>
            <person name="Elbourne L.D.H."/>
            <person name="Baker S.E."/>
            <person name="Magnuson J."/>
            <person name="LaBoissiere S."/>
            <person name="Clutterbuck A.J."/>
            <person name="Martinez D."/>
            <person name="Wogulis M."/>
            <person name="de Leon A.L."/>
            <person name="Rey M.W."/>
            <person name="Tsang A."/>
        </authorList>
    </citation>
    <scope>NUCLEOTIDE SEQUENCE [LARGE SCALE GENOMIC DNA]</scope>
    <source>
        <strain evidence="2">ATCC 42464 / BCRC 31852 / DSM 1799</strain>
    </source>
</reference>
<dbReference type="OrthoDB" id="4062651at2759"/>
<dbReference type="RefSeq" id="XP_003659751.1">
    <property type="nucleotide sequence ID" value="XM_003659703.1"/>
</dbReference>
<dbReference type="OMA" id="GRWTIAQ"/>
<dbReference type="InParanoid" id="G2Q4L7"/>
<protein>
    <recommendedName>
        <fullName evidence="3">Protein kinase domain-containing protein</fullName>
    </recommendedName>
</protein>
<dbReference type="STRING" id="573729.G2Q4L7"/>
<dbReference type="Gene3D" id="1.10.510.10">
    <property type="entry name" value="Transferase(Phosphotransferase) domain 1"/>
    <property type="match status" value="1"/>
</dbReference>
<dbReference type="InterPro" id="IPR011009">
    <property type="entry name" value="Kinase-like_dom_sf"/>
</dbReference>
<sequence>MRPILPFSDRPGECLSIGPSQGLVYAIDQEIVLKVPFQYPVLQDDSTHYLLDLALKSFVSLERELAVYDTLRNNPHLNIARRLETDRSDCLFLERLTPLAAAWPGSNELDRRRWALELLDAVSWLEDCGWAHGDLAVRNLGVDSTKRLKVFDFGSAIPRSHPDYANEVWRDHFDLATCLHFILSGIDPFAGTRSCSEVEKVRSTLTAGRGTIRHGADVLADIIQDGWTGRASSTTFRQLSRRASDALSSRDHGRPREQSESHYRCLESRCRAWLDGVSRNPMWRDIGEYVSACKAVEHEVDMDIWR</sequence>
<dbReference type="GeneID" id="11512999"/>
<dbReference type="KEGG" id="mtm:MYCTH_2089137"/>
<evidence type="ECO:0000313" key="2">
    <source>
        <dbReference type="Proteomes" id="UP000007322"/>
    </source>
</evidence>
<dbReference type="HOGENOM" id="CLU_072627_0_0_1"/>
<organism evidence="1 2">
    <name type="scientific">Thermothelomyces thermophilus (strain ATCC 42464 / BCRC 31852 / DSM 1799)</name>
    <name type="common">Sporotrichum thermophile</name>
    <dbReference type="NCBI Taxonomy" id="573729"/>
    <lineage>
        <taxon>Eukaryota</taxon>
        <taxon>Fungi</taxon>
        <taxon>Dikarya</taxon>
        <taxon>Ascomycota</taxon>
        <taxon>Pezizomycotina</taxon>
        <taxon>Sordariomycetes</taxon>
        <taxon>Sordariomycetidae</taxon>
        <taxon>Sordariales</taxon>
        <taxon>Chaetomiaceae</taxon>
        <taxon>Thermothelomyces</taxon>
    </lineage>
</organism>
<dbReference type="Proteomes" id="UP000007322">
    <property type="component" value="Chromosome 1"/>
</dbReference>
<keyword evidence="2" id="KW-1185">Reference proteome</keyword>
<gene>
    <name evidence="1" type="ORF">MYCTH_2089137</name>
</gene>
<dbReference type="SUPFAM" id="SSF56112">
    <property type="entry name" value="Protein kinase-like (PK-like)"/>
    <property type="match status" value="1"/>
</dbReference>
<dbReference type="eggNOG" id="ENOG502SW0W">
    <property type="taxonomic scope" value="Eukaryota"/>
</dbReference>
<evidence type="ECO:0008006" key="3">
    <source>
        <dbReference type="Google" id="ProtNLM"/>
    </source>
</evidence>
<dbReference type="AlphaFoldDB" id="G2Q4L7"/>
<evidence type="ECO:0000313" key="1">
    <source>
        <dbReference type="EMBL" id="AEO54506.1"/>
    </source>
</evidence>
<name>G2Q4L7_THET4</name>
<dbReference type="VEuPathDB" id="FungiDB:MYCTH_2089137"/>
<dbReference type="EMBL" id="CP003002">
    <property type="protein sequence ID" value="AEO54506.1"/>
    <property type="molecule type" value="Genomic_DNA"/>
</dbReference>